<dbReference type="GO" id="GO:0005741">
    <property type="term" value="C:mitochondrial outer membrane"/>
    <property type="evidence" value="ECO:0007669"/>
    <property type="project" value="UniProtKB-SubCell"/>
</dbReference>
<dbReference type="CDD" id="cd07989">
    <property type="entry name" value="LPLAT_AGPAT-like"/>
    <property type="match status" value="1"/>
</dbReference>
<sequence length="268" mass="30894">MLEGPKFNPDAWLFPSLHRTPRSWVISSRLVMAAVGSFSKVWIEWLNKSKVHNRQMLTDTVESRPPDRGLVTVSNHSSCMDDPLMWGVLKMRCLLSNSCMRWTPAAEDICYTNKWHSWFFSLGQCVPVRRGNGVYQKSMDFLLDKLNMGQWVHLFPEGKVNLTNEALLRFKWGVGRLITECKTSPIVLPIVHLGMDSVLPNEPPYIPQIRKNVTLLVGSPIDFSKDIERLKSLKKSPRDIRKYITDCLQEEVRQLLEKGRVLHSKFDS</sequence>
<proteinExistence type="inferred from homology"/>
<keyword evidence="5" id="KW-0999">Mitochondrion inner membrane</keyword>
<evidence type="ECO:0000256" key="8">
    <source>
        <dbReference type="ARBA" id="ARBA00023136"/>
    </source>
</evidence>
<keyword evidence="16" id="KW-1185">Reference proteome</keyword>
<evidence type="ECO:0000256" key="7">
    <source>
        <dbReference type="ARBA" id="ARBA00023128"/>
    </source>
</evidence>
<evidence type="ECO:0000256" key="10">
    <source>
        <dbReference type="ARBA" id="ARBA00024323"/>
    </source>
</evidence>
<evidence type="ECO:0000256" key="9">
    <source>
        <dbReference type="ARBA" id="ARBA00023315"/>
    </source>
</evidence>
<dbReference type="GO" id="GO:0016746">
    <property type="term" value="F:acyltransferase activity"/>
    <property type="evidence" value="ECO:0007669"/>
    <property type="project" value="UniProtKB-KW"/>
</dbReference>
<comment type="subcellular location">
    <subcellularLocation>
        <location evidence="1">Mitochondrion inner membrane</location>
        <topology evidence="1">Peripheral membrane protein</topology>
        <orientation evidence="1">Intermembrane side</orientation>
    </subcellularLocation>
    <subcellularLocation>
        <location evidence="10">Mitochondrion outer membrane</location>
        <topology evidence="10">Peripheral membrane protein</topology>
        <orientation evidence="10">Intermembrane side</orientation>
    </subcellularLocation>
</comment>
<dbReference type="Proteomes" id="UP001519460">
    <property type="component" value="Unassembled WGS sequence"/>
</dbReference>
<keyword evidence="3" id="KW-0808">Transferase</keyword>
<dbReference type="PANTHER" id="PTHR12497:SF0">
    <property type="entry name" value="TAFAZZIN"/>
    <property type="match status" value="1"/>
</dbReference>
<organism evidence="15 16">
    <name type="scientific">Batillaria attramentaria</name>
    <dbReference type="NCBI Taxonomy" id="370345"/>
    <lineage>
        <taxon>Eukaryota</taxon>
        <taxon>Metazoa</taxon>
        <taxon>Spiralia</taxon>
        <taxon>Lophotrochozoa</taxon>
        <taxon>Mollusca</taxon>
        <taxon>Gastropoda</taxon>
        <taxon>Caenogastropoda</taxon>
        <taxon>Sorbeoconcha</taxon>
        <taxon>Cerithioidea</taxon>
        <taxon>Batillariidae</taxon>
        <taxon>Batillaria</taxon>
    </lineage>
</organism>
<keyword evidence="6" id="KW-0443">Lipid metabolism</keyword>
<dbReference type="AlphaFoldDB" id="A0ABD0KHN9"/>
<reference evidence="15 16" key="1">
    <citation type="journal article" date="2023" name="Sci. Data">
        <title>Genome assembly of the Korean intertidal mud-creeper Batillaria attramentaria.</title>
        <authorList>
            <person name="Patra A.K."/>
            <person name="Ho P.T."/>
            <person name="Jun S."/>
            <person name="Lee S.J."/>
            <person name="Kim Y."/>
            <person name="Won Y.J."/>
        </authorList>
    </citation>
    <scope>NUCLEOTIDE SEQUENCE [LARGE SCALE GENOMIC DNA]</scope>
    <source>
        <strain evidence="15">Wonlab-2016</strain>
    </source>
</reference>
<evidence type="ECO:0000256" key="11">
    <source>
        <dbReference type="ARBA" id="ARBA00047906"/>
    </source>
</evidence>
<comment type="catalytic activity">
    <reaction evidence="11">
        <text>1'-[1,2-diacyl-sn-glycero-3-phospho],3'-[1-acyl-sn-glycero-3-phospho]-glycerol + a 1,2-diacyl-sn-glycero-3-phosphocholine = a cardiolipin + a 1-acyl-sn-glycero-3-phosphocholine</text>
        <dbReference type="Rhea" id="RHEA:33731"/>
        <dbReference type="ChEBI" id="CHEBI:57643"/>
        <dbReference type="ChEBI" id="CHEBI:58168"/>
        <dbReference type="ChEBI" id="CHEBI:62237"/>
        <dbReference type="ChEBI" id="CHEBI:64743"/>
    </reaction>
    <physiologicalReaction direction="left-to-right" evidence="11">
        <dbReference type="Rhea" id="RHEA:33732"/>
    </physiologicalReaction>
    <physiologicalReaction direction="right-to-left" evidence="11">
        <dbReference type="Rhea" id="RHEA:33733"/>
    </physiologicalReaction>
</comment>
<evidence type="ECO:0000256" key="13">
    <source>
        <dbReference type="RuleBase" id="RU365062"/>
    </source>
</evidence>
<dbReference type="PANTHER" id="PTHR12497">
    <property type="entry name" value="TAZ PROTEIN TAFAZZIN"/>
    <property type="match status" value="1"/>
</dbReference>
<evidence type="ECO:0000259" key="14">
    <source>
        <dbReference type="SMART" id="SM00563"/>
    </source>
</evidence>
<dbReference type="EMBL" id="JACVVK020000174">
    <property type="protein sequence ID" value="KAK7486720.1"/>
    <property type="molecule type" value="Genomic_DNA"/>
</dbReference>
<comment type="similarity">
    <text evidence="2 13">Belongs to the taffazin family.</text>
</comment>
<keyword evidence="7" id="KW-0496">Mitochondrion</keyword>
<dbReference type="GO" id="GO:0005743">
    <property type="term" value="C:mitochondrial inner membrane"/>
    <property type="evidence" value="ECO:0007669"/>
    <property type="project" value="UniProtKB-SubCell"/>
</dbReference>
<keyword evidence="4" id="KW-1000">Mitochondrion outer membrane</keyword>
<accession>A0ABD0KHN9</accession>
<evidence type="ECO:0000256" key="6">
    <source>
        <dbReference type="ARBA" id="ARBA00023098"/>
    </source>
</evidence>
<dbReference type="InterPro" id="IPR002123">
    <property type="entry name" value="Plipid/glycerol_acylTrfase"/>
</dbReference>
<dbReference type="InterPro" id="IPR000872">
    <property type="entry name" value="Tafazzin"/>
</dbReference>
<evidence type="ECO:0000256" key="4">
    <source>
        <dbReference type="ARBA" id="ARBA00022787"/>
    </source>
</evidence>
<keyword evidence="9" id="KW-0012">Acyltransferase</keyword>
<dbReference type="SUPFAM" id="SSF69593">
    <property type="entry name" value="Glycerol-3-phosphate (1)-acyltransferase"/>
    <property type="match status" value="1"/>
</dbReference>
<keyword evidence="8" id="KW-0472">Membrane</keyword>
<gene>
    <name evidence="15" type="ORF">BaRGS_00022004</name>
</gene>
<protein>
    <recommendedName>
        <fullName evidence="13">Tafazzin family protein</fullName>
    </recommendedName>
</protein>
<name>A0ABD0KHN9_9CAEN</name>
<dbReference type="PRINTS" id="PR00979">
    <property type="entry name" value="TAFAZZIN"/>
</dbReference>
<evidence type="ECO:0000256" key="5">
    <source>
        <dbReference type="ARBA" id="ARBA00022792"/>
    </source>
</evidence>
<feature type="domain" description="Phospholipid/glycerol acyltransferase" evidence="14">
    <location>
        <begin position="70"/>
        <end position="195"/>
    </location>
</feature>
<dbReference type="Pfam" id="PF01553">
    <property type="entry name" value="Acyltransferase"/>
    <property type="match status" value="1"/>
</dbReference>
<evidence type="ECO:0000256" key="1">
    <source>
        <dbReference type="ARBA" id="ARBA00004137"/>
    </source>
</evidence>
<evidence type="ECO:0000313" key="16">
    <source>
        <dbReference type="Proteomes" id="UP001519460"/>
    </source>
</evidence>
<evidence type="ECO:0000256" key="2">
    <source>
        <dbReference type="ARBA" id="ARBA00010524"/>
    </source>
</evidence>
<evidence type="ECO:0000256" key="3">
    <source>
        <dbReference type="ARBA" id="ARBA00022679"/>
    </source>
</evidence>
<evidence type="ECO:0000256" key="12">
    <source>
        <dbReference type="ARBA" id="ARBA00049543"/>
    </source>
</evidence>
<dbReference type="GO" id="GO:0006629">
    <property type="term" value="P:lipid metabolic process"/>
    <property type="evidence" value="ECO:0007669"/>
    <property type="project" value="UniProtKB-KW"/>
</dbReference>
<dbReference type="SMART" id="SM00563">
    <property type="entry name" value="PlsC"/>
    <property type="match status" value="1"/>
</dbReference>
<comment type="caution">
    <text evidence="15">The sequence shown here is derived from an EMBL/GenBank/DDBJ whole genome shotgun (WGS) entry which is preliminary data.</text>
</comment>
<comment type="catalytic activity">
    <reaction evidence="12">
        <text>1,2-di-(9Z-octadecenoyl)-sn-glycero-3-phosphocholine + 1-hexadecanoyl-sn-glycero-3-phosphocholine = 1-hexadecanoyl-2-(9Z-octadecenoyl)-sn-glycero-3-phosphocholine + 1-(9Z-octadecenoyl)-sn-glycero-3-phosphocholine</text>
        <dbReference type="Rhea" id="RHEA:43816"/>
        <dbReference type="ChEBI" id="CHEBI:28610"/>
        <dbReference type="ChEBI" id="CHEBI:72998"/>
        <dbReference type="ChEBI" id="CHEBI:73001"/>
        <dbReference type="ChEBI" id="CHEBI:74669"/>
    </reaction>
    <physiologicalReaction direction="left-to-right" evidence="12">
        <dbReference type="Rhea" id="RHEA:43817"/>
    </physiologicalReaction>
    <physiologicalReaction direction="right-to-left" evidence="12">
        <dbReference type="Rhea" id="RHEA:43818"/>
    </physiologicalReaction>
</comment>
<evidence type="ECO:0000313" key="15">
    <source>
        <dbReference type="EMBL" id="KAK7486720.1"/>
    </source>
</evidence>